<name>A0A9D1EQB2_9FIRM</name>
<comment type="similarity">
    <text evidence="1">Belongs to the carbohydrate kinase PfkB family.</text>
</comment>
<evidence type="ECO:0000256" key="2">
    <source>
        <dbReference type="ARBA" id="ARBA00022679"/>
    </source>
</evidence>
<dbReference type="InterPro" id="IPR011611">
    <property type="entry name" value="PfkB_dom"/>
</dbReference>
<dbReference type="GO" id="GO:0016301">
    <property type="term" value="F:kinase activity"/>
    <property type="evidence" value="ECO:0007669"/>
    <property type="project" value="UniProtKB-KW"/>
</dbReference>
<dbReference type="AlphaFoldDB" id="A0A9D1EQB2"/>
<protein>
    <submittedName>
        <fullName evidence="5">Sugar kinase</fullName>
    </submittedName>
</protein>
<reference evidence="5" key="2">
    <citation type="journal article" date="2021" name="PeerJ">
        <title>Extensive microbial diversity within the chicken gut microbiome revealed by metagenomics and culture.</title>
        <authorList>
            <person name="Gilroy R."/>
            <person name="Ravi A."/>
            <person name="Getino M."/>
            <person name="Pursley I."/>
            <person name="Horton D.L."/>
            <person name="Alikhan N.F."/>
            <person name="Baker D."/>
            <person name="Gharbi K."/>
            <person name="Hall N."/>
            <person name="Watson M."/>
            <person name="Adriaenssens E.M."/>
            <person name="Foster-Nyarko E."/>
            <person name="Jarju S."/>
            <person name="Secka A."/>
            <person name="Antonio M."/>
            <person name="Oren A."/>
            <person name="Chaudhuri R.R."/>
            <person name="La Ragione R."/>
            <person name="Hildebrand F."/>
            <person name="Pallen M.J."/>
        </authorList>
    </citation>
    <scope>NUCLEOTIDE SEQUENCE</scope>
    <source>
        <strain evidence="5">CHK157-1446</strain>
    </source>
</reference>
<dbReference type="SUPFAM" id="SSF53613">
    <property type="entry name" value="Ribokinase-like"/>
    <property type="match status" value="1"/>
</dbReference>
<proteinExistence type="inferred from homology"/>
<sequence length="344" mass="37809">MYNGKKKAVTFGEIMLRLNPEGYLRFVQADKYEATFGGGEANVAVSLANYGMDVSFVTKLPTHEIGQCAVNELRRYGVDTSDIIRGGDRIGIYYAEKGASQRPSKVIYDRAGSSIAKACSGDFNWDEIFKDAGWFHFTGITPALGGELPKICLEACKAAHERGIIVSCDLNYRKKLWTKDQARECMSKLVPYVDVCISNEEDAKDVFGIEAENTDIDSGKLDKNGYISVAKQLHDRFGCKYVAITLRSSISANDNDWAGMLYTSDKAYFSKEYHVHIVDRVGGGDSFGGGLIYALINDYEPQKAIDFAVAASCLKHSIEHDFNLCSVAEVESLAGGNASGRVQR</sequence>
<dbReference type="Proteomes" id="UP000823982">
    <property type="component" value="Unassembled WGS sequence"/>
</dbReference>
<accession>A0A9D1EQB2</accession>
<dbReference type="Pfam" id="PF00294">
    <property type="entry name" value="PfkB"/>
    <property type="match status" value="1"/>
</dbReference>
<dbReference type="PANTHER" id="PTHR43320">
    <property type="entry name" value="SUGAR KINASE"/>
    <property type="match status" value="1"/>
</dbReference>
<keyword evidence="3 5" id="KW-0418">Kinase</keyword>
<dbReference type="CDD" id="cd01166">
    <property type="entry name" value="KdgK"/>
    <property type="match status" value="1"/>
</dbReference>
<dbReference type="PANTHER" id="PTHR43320:SF2">
    <property type="entry name" value="2-DEHYDRO-3-DEOXYGLUCONOKINASE_2-DEHYDRO-3-DEOXYGALACTONOKINASE"/>
    <property type="match status" value="1"/>
</dbReference>
<dbReference type="InterPro" id="IPR052700">
    <property type="entry name" value="Carb_kinase_PfkB-like"/>
</dbReference>
<evidence type="ECO:0000313" key="6">
    <source>
        <dbReference type="Proteomes" id="UP000823982"/>
    </source>
</evidence>
<dbReference type="Gene3D" id="3.40.1190.20">
    <property type="match status" value="1"/>
</dbReference>
<evidence type="ECO:0000259" key="4">
    <source>
        <dbReference type="Pfam" id="PF00294"/>
    </source>
</evidence>
<dbReference type="EMBL" id="DVIR01000064">
    <property type="protein sequence ID" value="HIS25132.1"/>
    <property type="molecule type" value="Genomic_DNA"/>
</dbReference>
<evidence type="ECO:0000313" key="5">
    <source>
        <dbReference type="EMBL" id="HIS25132.1"/>
    </source>
</evidence>
<evidence type="ECO:0000256" key="1">
    <source>
        <dbReference type="ARBA" id="ARBA00010688"/>
    </source>
</evidence>
<comment type="caution">
    <text evidence="5">The sequence shown here is derived from an EMBL/GenBank/DDBJ whole genome shotgun (WGS) entry which is preliminary data.</text>
</comment>
<dbReference type="InterPro" id="IPR029056">
    <property type="entry name" value="Ribokinase-like"/>
</dbReference>
<evidence type="ECO:0000256" key="3">
    <source>
        <dbReference type="ARBA" id="ARBA00022777"/>
    </source>
</evidence>
<reference evidence="5" key="1">
    <citation type="submission" date="2020-10" db="EMBL/GenBank/DDBJ databases">
        <authorList>
            <person name="Gilroy R."/>
        </authorList>
    </citation>
    <scope>NUCLEOTIDE SEQUENCE</scope>
    <source>
        <strain evidence="5">CHK157-1446</strain>
    </source>
</reference>
<gene>
    <name evidence="5" type="ORF">IAD01_07005</name>
</gene>
<organism evidence="5 6">
    <name type="scientific">Candidatus Faeciplasma gallinarum</name>
    <dbReference type="NCBI Taxonomy" id="2840799"/>
    <lineage>
        <taxon>Bacteria</taxon>
        <taxon>Bacillati</taxon>
        <taxon>Bacillota</taxon>
        <taxon>Clostridia</taxon>
        <taxon>Eubacteriales</taxon>
        <taxon>Oscillospiraceae</taxon>
        <taxon>Oscillospiraceae incertae sedis</taxon>
        <taxon>Candidatus Faeciplasma</taxon>
    </lineage>
</organism>
<feature type="domain" description="Carbohydrate kinase PfkB" evidence="4">
    <location>
        <begin position="6"/>
        <end position="314"/>
    </location>
</feature>
<keyword evidence="2" id="KW-0808">Transferase</keyword>